<sequence>MDEILAKASNQAVSFAIRSGITLASGYAIKTVSKLMDKMPAAERDPLFYSKAKLDTKLRSVTEIISLIKLDNDSKNSILEPTVELIQSLEKEINDFNSRMRAVVEGTNKVTSKDSIDIVKKELACLHSSLNEIVPFLSLALNATSLCANTFRGLTSISNLMVASSQILSPRAGTARYVGPKFDLKFFSVFYNASVLNSLDTKTNALTWKEEFARCEVQLVERKRDNGQFYFTLDVTENFDDNRYHDEERPQSRQFDFRDVVRQFFTVSGKILKLETSDSPVLVIKVIKHPEGFDYIAFSEYKEGLDDSDSESNCSSDNESPDNKPLEGEVLRRDDLTKQPNQLTSQMRSNTLATFHYLIMMAYIEQAEQCQICEVKDEKLLKFLSSGGLYSSGLSSSNEKAAVSNHNLDLESNTMRLNKLSLQD</sequence>
<evidence type="ECO:0000313" key="3">
    <source>
        <dbReference type="Proteomes" id="UP000241107"/>
    </source>
</evidence>
<comment type="caution">
    <text evidence="2">The sequence shown here is derived from an EMBL/GenBank/DDBJ whole genome shotgun (WGS) entry which is preliminary data.</text>
</comment>
<dbReference type="RefSeq" id="XP_024713290.1">
    <property type="nucleotide sequence ID" value="XM_024858380.1"/>
</dbReference>
<reference evidence="2 3" key="1">
    <citation type="submission" date="2018-03" db="EMBL/GenBank/DDBJ databases">
        <title>Candida pseudohaemulonii genome assembly and annotation.</title>
        <authorList>
            <person name="Munoz J.F."/>
            <person name="Gade L.G."/>
            <person name="Chow N.A."/>
            <person name="Litvintseva A.P."/>
            <person name="Loparev V.N."/>
            <person name="Cuomo C.A."/>
        </authorList>
    </citation>
    <scope>NUCLEOTIDE SEQUENCE [LARGE SCALE GENOMIC DNA]</scope>
    <source>
        <strain evidence="2 3">B12108</strain>
    </source>
</reference>
<name>A0A2P7YPA9_9ASCO</name>
<keyword evidence="3" id="KW-1185">Reference proteome</keyword>
<dbReference type="PANTHER" id="PTHR31010:SF2">
    <property type="entry name" value="RAN-SPECIFIC GTPASE-ACTIVATING PROTEIN 30"/>
    <property type="match status" value="1"/>
</dbReference>
<dbReference type="AlphaFoldDB" id="A0A2P7YPA9"/>
<dbReference type="OrthoDB" id="512915at2759"/>
<dbReference type="GO" id="GO:0005737">
    <property type="term" value="C:cytoplasm"/>
    <property type="evidence" value="ECO:0007669"/>
    <property type="project" value="TreeGrafter"/>
</dbReference>
<dbReference type="EMBL" id="PYFQ01000007">
    <property type="protein sequence ID" value="PSK37780.1"/>
    <property type="molecule type" value="Genomic_DNA"/>
</dbReference>
<evidence type="ECO:0000256" key="1">
    <source>
        <dbReference type="SAM" id="MobiDB-lite"/>
    </source>
</evidence>
<evidence type="ECO:0008006" key="4">
    <source>
        <dbReference type="Google" id="ProtNLM"/>
    </source>
</evidence>
<protein>
    <recommendedName>
        <fullName evidence="4">Ran-specific GTPase-activating protein 30</fullName>
    </recommendedName>
</protein>
<dbReference type="PANTHER" id="PTHR31010">
    <property type="entry name" value="RAN-SPECIFIC GTPASE-ACTIVATING PROTEIN 30-RELATED"/>
    <property type="match status" value="1"/>
</dbReference>
<dbReference type="GO" id="GO:0005634">
    <property type="term" value="C:nucleus"/>
    <property type="evidence" value="ECO:0007669"/>
    <property type="project" value="TreeGrafter"/>
</dbReference>
<dbReference type="Proteomes" id="UP000241107">
    <property type="component" value="Unassembled WGS sequence"/>
</dbReference>
<dbReference type="VEuPathDB" id="FungiDB:C7M61_003025"/>
<accession>A0A2P7YPA9</accession>
<gene>
    <name evidence="2" type="ORF">C7M61_003025</name>
</gene>
<dbReference type="InterPro" id="IPR008812">
    <property type="entry name" value="Ran_GTP-bd-rel"/>
</dbReference>
<feature type="region of interest" description="Disordered" evidence="1">
    <location>
        <begin position="307"/>
        <end position="329"/>
    </location>
</feature>
<dbReference type="Pfam" id="PF05508">
    <property type="entry name" value="Ran-binding"/>
    <property type="match status" value="1"/>
</dbReference>
<organism evidence="2 3">
    <name type="scientific">Candidozyma pseudohaemuli</name>
    <dbReference type="NCBI Taxonomy" id="418784"/>
    <lineage>
        <taxon>Eukaryota</taxon>
        <taxon>Fungi</taxon>
        <taxon>Dikarya</taxon>
        <taxon>Ascomycota</taxon>
        <taxon>Saccharomycotina</taxon>
        <taxon>Pichiomycetes</taxon>
        <taxon>Metschnikowiaceae</taxon>
        <taxon>Candidozyma</taxon>
    </lineage>
</organism>
<evidence type="ECO:0000313" key="2">
    <source>
        <dbReference type="EMBL" id="PSK37780.1"/>
    </source>
</evidence>
<dbReference type="GeneID" id="36566414"/>
<proteinExistence type="predicted"/>
<dbReference type="GO" id="GO:0030695">
    <property type="term" value="F:GTPase regulator activity"/>
    <property type="evidence" value="ECO:0007669"/>
    <property type="project" value="TreeGrafter"/>
</dbReference>